<protein>
    <recommendedName>
        <fullName evidence="8">Lipase-like C-terminal domain-containing protein</fullName>
    </recommendedName>
</protein>
<feature type="domain" description="Lipase-like C-terminal" evidence="8">
    <location>
        <begin position="80"/>
        <end position="426"/>
    </location>
</feature>
<evidence type="ECO:0000256" key="1">
    <source>
        <dbReference type="ARBA" id="ARBA00004613"/>
    </source>
</evidence>
<comment type="caution">
    <text evidence="9">The sequence shown here is derived from an EMBL/GenBank/DDBJ whole genome shotgun (WGS) entry which is preliminary data.</text>
</comment>
<dbReference type="InterPro" id="IPR056304">
    <property type="entry name" value="Lip-like_C"/>
</dbReference>
<evidence type="ECO:0000313" key="9">
    <source>
        <dbReference type="EMBL" id="KAK3274306.1"/>
    </source>
</evidence>
<dbReference type="GO" id="GO:0016787">
    <property type="term" value="F:hydrolase activity"/>
    <property type="evidence" value="ECO:0007669"/>
    <property type="project" value="UniProtKB-KW"/>
</dbReference>
<keyword evidence="5" id="KW-0443">Lipid metabolism</keyword>
<keyword evidence="6" id="KW-1133">Transmembrane helix</keyword>
<name>A0AAE0L6X0_9CHLO</name>
<dbReference type="PANTHER" id="PTHR34043">
    <property type="entry name" value="ALPHA/BETA-HYDROLASES SUPERFAMILY PROTEIN"/>
    <property type="match status" value="1"/>
</dbReference>
<keyword evidence="3 7" id="KW-0732">Signal</keyword>
<sequence length="465" mass="52208">MVLSMWFVFAFAAIVYGAGYSRQCCYGLLLLLVFMLSIARSSFRLLSDWIHHFGEMRYSKDFELKKPHVRKKWDVGDPKNLYPIVLVHGVFGWGTEQMLAPSYWAGAESLDAQARILSPSIGPVSSAHDRAVELFYKLKGGKVDYGDDHSKECGHARFGEECEGLHSTWSEEHPVHFIGHSYGGNTILMLHHLLAEKFFPGHDTNPAWIKSVTTIASPVNGIPFFSSRFWGFSHHGFKRLSVLGLLGTRLLHLIAFLDLTGPKAFIDLRFDHWGLSWRQRGVLGGLQSLLRHDWAAFDSGDFCMDVNVVSTQRLMRAVAISPHVYYYSFTQKLTVDFLGFVLPSPRMMPALVVHCGLSILFGFPASLGGPDEHDHATLREWLHSDGVVPIRGQRCPEGHPFVESASLPDSDTPKGIWIVDEIESDHLGIAGLPWDLGQHHKFYGDLYQNCKALSPSPSSQHLRNK</sequence>
<evidence type="ECO:0000256" key="4">
    <source>
        <dbReference type="ARBA" id="ARBA00022801"/>
    </source>
</evidence>
<keyword evidence="2" id="KW-0964">Secreted</keyword>
<keyword evidence="6" id="KW-0472">Membrane</keyword>
<evidence type="ECO:0000256" key="5">
    <source>
        <dbReference type="ARBA" id="ARBA00023098"/>
    </source>
</evidence>
<evidence type="ECO:0000256" key="3">
    <source>
        <dbReference type="ARBA" id="ARBA00022729"/>
    </source>
</evidence>
<dbReference type="Pfam" id="PF24708">
    <property type="entry name" value="Lip_C"/>
    <property type="match status" value="1"/>
</dbReference>
<proteinExistence type="predicted"/>
<gene>
    <name evidence="9" type="ORF">CYMTET_17505</name>
</gene>
<keyword evidence="10" id="KW-1185">Reference proteome</keyword>
<evidence type="ECO:0000313" key="10">
    <source>
        <dbReference type="Proteomes" id="UP001190700"/>
    </source>
</evidence>
<evidence type="ECO:0000256" key="2">
    <source>
        <dbReference type="ARBA" id="ARBA00022525"/>
    </source>
</evidence>
<feature type="signal peptide" evidence="7">
    <location>
        <begin position="1"/>
        <end position="17"/>
    </location>
</feature>
<evidence type="ECO:0000259" key="8">
    <source>
        <dbReference type="Pfam" id="PF24708"/>
    </source>
</evidence>
<organism evidence="9 10">
    <name type="scientific">Cymbomonas tetramitiformis</name>
    <dbReference type="NCBI Taxonomy" id="36881"/>
    <lineage>
        <taxon>Eukaryota</taxon>
        <taxon>Viridiplantae</taxon>
        <taxon>Chlorophyta</taxon>
        <taxon>Pyramimonadophyceae</taxon>
        <taxon>Pyramimonadales</taxon>
        <taxon>Pyramimonadaceae</taxon>
        <taxon>Cymbomonas</taxon>
    </lineage>
</organism>
<accession>A0AAE0L6X0</accession>
<dbReference type="PANTHER" id="PTHR34043:SF3">
    <property type="entry name" value="ALPHA_BETA-HYDROLASES SUPERFAMILY PROTEIN"/>
    <property type="match status" value="1"/>
</dbReference>
<feature type="chain" id="PRO_5041916501" description="Lipase-like C-terminal domain-containing protein" evidence="7">
    <location>
        <begin position="18"/>
        <end position="465"/>
    </location>
</feature>
<dbReference type="GO" id="GO:0005576">
    <property type="term" value="C:extracellular region"/>
    <property type="evidence" value="ECO:0007669"/>
    <property type="project" value="UniProtKB-SubCell"/>
</dbReference>
<feature type="transmembrane region" description="Helical" evidence="6">
    <location>
        <begin position="27"/>
        <end position="47"/>
    </location>
</feature>
<evidence type="ECO:0000256" key="6">
    <source>
        <dbReference type="SAM" id="Phobius"/>
    </source>
</evidence>
<dbReference type="SUPFAM" id="SSF53474">
    <property type="entry name" value="alpha/beta-Hydrolases"/>
    <property type="match status" value="1"/>
</dbReference>
<keyword evidence="4" id="KW-0378">Hydrolase</keyword>
<dbReference type="Proteomes" id="UP001190700">
    <property type="component" value="Unassembled WGS sequence"/>
</dbReference>
<comment type="subcellular location">
    <subcellularLocation>
        <location evidence="1">Secreted</location>
    </subcellularLocation>
</comment>
<keyword evidence="6" id="KW-0812">Transmembrane</keyword>
<dbReference type="GO" id="GO:0006629">
    <property type="term" value="P:lipid metabolic process"/>
    <property type="evidence" value="ECO:0007669"/>
    <property type="project" value="UniProtKB-KW"/>
</dbReference>
<reference evidence="9 10" key="1">
    <citation type="journal article" date="2015" name="Genome Biol. Evol.">
        <title>Comparative Genomics of a Bacterivorous Green Alga Reveals Evolutionary Causalities and Consequences of Phago-Mixotrophic Mode of Nutrition.</title>
        <authorList>
            <person name="Burns J.A."/>
            <person name="Paasch A."/>
            <person name="Narechania A."/>
            <person name="Kim E."/>
        </authorList>
    </citation>
    <scope>NUCLEOTIDE SEQUENCE [LARGE SCALE GENOMIC DNA]</scope>
    <source>
        <strain evidence="9 10">PLY_AMNH</strain>
    </source>
</reference>
<evidence type="ECO:0000256" key="7">
    <source>
        <dbReference type="SAM" id="SignalP"/>
    </source>
</evidence>
<dbReference type="InterPro" id="IPR029058">
    <property type="entry name" value="AB_hydrolase_fold"/>
</dbReference>
<dbReference type="Gene3D" id="3.40.50.1820">
    <property type="entry name" value="alpha/beta hydrolase"/>
    <property type="match status" value="1"/>
</dbReference>
<dbReference type="AlphaFoldDB" id="A0AAE0L6X0"/>
<dbReference type="EMBL" id="LGRX02007800">
    <property type="protein sequence ID" value="KAK3274306.1"/>
    <property type="molecule type" value="Genomic_DNA"/>
</dbReference>